<dbReference type="EMBL" id="JAKZEL010000001">
    <property type="protein sequence ID" value="KAI4548548.1"/>
    <property type="molecule type" value="Genomic_DNA"/>
</dbReference>
<accession>A0AAD4YHP3</accession>
<dbReference type="Proteomes" id="UP001214576">
    <property type="component" value="Unassembled WGS sequence"/>
</dbReference>
<dbReference type="AlphaFoldDB" id="A0AAD4YHP3"/>
<gene>
    <name evidence="1" type="ORF">MG293_000878</name>
</gene>
<comment type="caution">
    <text evidence="1">The sequence shown here is derived from an EMBL/GenBank/DDBJ whole genome shotgun (WGS) entry which is preliminary data.</text>
</comment>
<evidence type="ECO:0000313" key="1">
    <source>
        <dbReference type="EMBL" id="KAI4548548.1"/>
    </source>
</evidence>
<proteinExistence type="predicted"/>
<reference evidence="1" key="1">
    <citation type="submission" date="2022-03" db="EMBL/GenBank/DDBJ databases">
        <title>Genomic analyses of argali, domestic sheep and their hybrids provide insights into chromosomal evolution, heterosis and genetic basis of agronomic traits.</title>
        <authorList>
            <person name="Li M."/>
        </authorList>
    </citation>
    <scope>NUCLEOTIDE SEQUENCE</scope>
    <source>
        <strain evidence="1">CAU-MHL-2022a</strain>
        <tissue evidence="1">Skin</tissue>
    </source>
</reference>
<sequence>MEEPVLYSVQQCCIFISSPECLEARASVELNPARNQSLCHPYGSSEPAASPPYPIADNPSALPSPIAFPRPVSNTSCLFTRCQPLYTVLYSPSALYYRTFQGQHYNKTTIHLQEPQKSKHKLCPFLCDPMECNPTGSSIHGILQSGLPFPSPGDLPDPGIELMSSAVTAFMLFQSLVDHCSAAQRSVLSDSLRLHGL</sequence>
<protein>
    <submittedName>
        <fullName evidence="1">Uncharacterized protein</fullName>
    </submittedName>
</protein>
<keyword evidence="2" id="KW-1185">Reference proteome</keyword>
<evidence type="ECO:0000313" key="2">
    <source>
        <dbReference type="Proteomes" id="UP001214576"/>
    </source>
</evidence>
<name>A0AAD4YHP3_OVIAM</name>
<organism evidence="1 2">
    <name type="scientific">Ovis ammon polii</name>
    <dbReference type="NCBI Taxonomy" id="230172"/>
    <lineage>
        <taxon>Eukaryota</taxon>
        <taxon>Metazoa</taxon>
        <taxon>Chordata</taxon>
        <taxon>Craniata</taxon>
        <taxon>Vertebrata</taxon>
        <taxon>Euteleostomi</taxon>
        <taxon>Mammalia</taxon>
        <taxon>Eutheria</taxon>
        <taxon>Laurasiatheria</taxon>
        <taxon>Artiodactyla</taxon>
        <taxon>Ruminantia</taxon>
        <taxon>Pecora</taxon>
        <taxon>Bovidae</taxon>
        <taxon>Caprinae</taxon>
        <taxon>Ovis</taxon>
    </lineage>
</organism>